<keyword evidence="3" id="KW-1185">Reference proteome</keyword>
<name>A0A444Y939_ARAHY</name>
<dbReference type="STRING" id="3818.A0A444Y939"/>
<dbReference type="Proteomes" id="UP000289738">
    <property type="component" value="Chromosome B08"/>
</dbReference>
<evidence type="ECO:0000313" key="3">
    <source>
        <dbReference type="Proteomes" id="UP000289738"/>
    </source>
</evidence>
<dbReference type="EMBL" id="SDMP01000018">
    <property type="protein sequence ID" value="RYQ98415.1"/>
    <property type="molecule type" value="Genomic_DNA"/>
</dbReference>
<sequence>MMEPHSAPTPKKYSKKPKYSKFSQQELPAWKPILTPGWVGHFHIHCRRNRFHPRRSCFIVFIRKRNIYISLSLSL</sequence>
<feature type="region of interest" description="Disordered" evidence="1">
    <location>
        <begin position="1"/>
        <end position="20"/>
    </location>
</feature>
<protein>
    <submittedName>
        <fullName evidence="2">Uncharacterized protein</fullName>
    </submittedName>
</protein>
<accession>A0A444Y939</accession>
<comment type="caution">
    <text evidence="2">The sequence shown here is derived from an EMBL/GenBank/DDBJ whole genome shotgun (WGS) entry which is preliminary data.</text>
</comment>
<evidence type="ECO:0000313" key="2">
    <source>
        <dbReference type="EMBL" id="RYQ98415.1"/>
    </source>
</evidence>
<dbReference type="AlphaFoldDB" id="A0A444Y939"/>
<reference evidence="2 3" key="1">
    <citation type="submission" date="2019-01" db="EMBL/GenBank/DDBJ databases">
        <title>Sequencing of cultivated peanut Arachis hypogaea provides insights into genome evolution and oil improvement.</title>
        <authorList>
            <person name="Chen X."/>
        </authorList>
    </citation>
    <scope>NUCLEOTIDE SEQUENCE [LARGE SCALE GENOMIC DNA]</scope>
    <source>
        <strain evidence="3">cv. Fuhuasheng</strain>
        <tissue evidence="2">Leaves</tissue>
    </source>
</reference>
<evidence type="ECO:0000256" key="1">
    <source>
        <dbReference type="SAM" id="MobiDB-lite"/>
    </source>
</evidence>
<gene>
    <name evidence="2" type="ORF">Ahy_B08g094456</name>
</gene>
<organism evidence="2 3">
    <name type="scientific">Arachis hypogaea</name>
    <name type="common">Peanut</name>
    <dbReference type="NCBI Taxonomy" id="3818"/>
    <lineage>
        <taxon>Eukaryota</taxon>
        <taxon>Viridiplantae</taxon>
        <taxon>Streptophyta</taxon>
        <taxon>Embryophyta</taxon>
        <taxon>Tracheophyta</taxon>
        <taxon>Spermatophyta</taxon>
        <taxon>Magnoliopsida</taxon>
        <taxon>eudicotyledons</taxon>
        <taxon>Gunneridae</taxon>
        <taxon>Pentapetalae</taxon>
        <taxon>rosids</taxon>
        <taxon>fabids</taxon>
        <taxon>Fabales</taxon>
        <taxon>Fabaceae</taxon>
        <taxon>Papilionoideae</taxon>
        <taxon>50 kb inversion clade</taxon>
        <taxon>dalbergioids sensu lato</taxon>
        <taxon>Dalbergieae</taxon>
        <taxon>Pterocarpus clade</taxon>
        <taxon>Arachis</taxon>
    </lineage>
</organism>
<proteinExistence type="predicted"/>